<dbReference type="Proteomes" id="UP000185696">
    <property type="component" value="Unassembled WGS sequence"/>
</dbReference>
<sequence>MTQQEIARFPLTDGGSVLVEVDVPPGVARAGRAGDVLREARTQFEKAIGDVRDAAASALAQFTAMATAPDEIELTFGVKFDAEVGAVIARTGVGGQIEVKLRWNRAEPG</sequence>
<gene>
    <name evidence="2" type="ORF">BLA60_16005</name>
</gene>
<comment type="caution">
    <text evidence="2">The sequence shown here is derived from an EMBL/GenBank/DDBJ whole genome shotgun (WGS) entry which is preliminary data.</text>
</comment>
<evidence type="ECO:0000313" key="2">
    <source>
        <dbReference type="EMBL" id="OLF10732.1"/>
    </source>
</evidence>
<dbReference type="OrthoDB" id="574243at2"/>
<proteinExistence type="predicted"/>
<evidence type="ECO:0000259" key="1">
    <source>
        <dbReference type="Pfam" id="PF19493"/>
    </source>
</evidence>
<name>A0A7Z0WMW6_9PSEU</name>
<keyword evidence="3" id="KW-1185">Reference proteome</keyword>
<reference evidence="2 3" key="1">
    <citation type="submission" date="2016-12" db="EMBL/GenBank/DDBJ databases">
        <title>The draft genome sequence of Actinophytocola xinjiangensis.</title>
        <authorList>
            <person name="Wang W."/>
            <person name="Yuan L."/>
        </authorList>
    </citation>
    <scope>NUCLEOTIDE SEQUENCE [LARGE SCALE GENOMIC DNA]</scope>
    <source>
        <strain evidence="2 3">CGMCC 4.4663</strain>
    </source>
</reference>
<feature type="domain" description="Trypsin-co-occurring" evidence="1">
    <location>
        <begin position="9"/>
        <end position="105"/>
    </location>
</feature>
<dbReference type="AlphaFoldDB" id="A0A7Z0WMW6"/>
<dbReference type="Pfam" id="PF19493">
    <property type="entry name" value="Trypco1"/>
    <property type="match status" value="1"/>
</dbReference>
<dbReference type="RefSeq" id="WP_075133660.1">
    <property type="nucleotide sequence ID" value="NZ_MSIF01000006.1"/>
</dbReference>
<accession>A0A7Z0WMW6</accession>
<protein>
    <recommendedName>
        <fullName evidence="1">Trypsin-co-occurring domain-containing protein</fullName>
    </recommendedName>
</protein>
<dbReference type="NCBIfam" id="NF041216">
    <property type="entry name" value="CU044_2847_fam"/>
    <property type="match status" value="1"/>
</dbReference>
<evidence type="ECO:0000313" key="3">
    <source>
        <dbReference type="Proteomes" id="UP000185696"/>
    </source>
</evidence>
<organism evidence="2 3">
    <name type="scientific">Actinophytocola xinjiangensis</name>
    <dbReference type="NCBI Taxonomy" id="485602"/>
    <lineage>
        <taxon>Bacteria</taxon>
        <taxon>Bacillati</taxon>
        <taxon>Actinomycetota</taxon>
        <taxon>Actinomycetes</taxon>
        <taxon>Pseudonocardiales</taxon>
        <taxon>Pseudonocardiaceae</taxon>
    </lineage>
</organism>
<dbReference type="EMBL" id="MSIF01000006">
    <property type="protein sequence ID" value="OLF10732.1"/>
    <property type="molecule type" value="Genomic_DNA"/>
</dbReference>
<dbReference type="InterPro" id="IPR045794">
    <property type="entry name" value="Trypco1"/>
</dbReference>